<sequence length="274" mass="30004">MADPPLCMFRYLTAAFWASPEIAGLGRLPANAIAVAGMVILGFGHPGFWLLGLGLEAAYLFALTTSARFRKLVDAQELDLSEESAAEQRHALAAKLGETAQARLAALEQRTARILQLHRDSEKEDFEIDANRDALKKLGWIYLKLLVAQGNLESIGSSQKEQGLAAKIAALEEDLRDPEITPSLLESKKATLRLLRQRLQSAERREETMEEIESDLARIEAQVDLAHDNAGLRGQGGAVSFNIDLASRLLDDSLYGDSSSSIAELDRAYQQESA</sequence>
<feature type="coiled-coil region" evidence="1">
    <location>
        <begin position="185"/>
        <end position="229"/>
    </location>
</feature>
<reference evidence="2 3" key="1">
    <citation type="submission" date="2022-10" db="EMBL/GenBank/DDBJ databases">
        <title>Luteolibacter arcticus strain CCTCC AB 2014275, whole genome shotgun sequencing project.</title>
        <authorList>
            <person name="Zhao G."/>
            <person name="Shen L."/>
        </authorList>
    </citation>
    <scope>NUCLEOTIDE SEQUENCE [LARGE SCALE GENOMIC DNA]</scope>
    <source>
        <strain evidence="2 3">CCTCC AB 2014275</strain>
    </source>
</reference>
<evidence type="ECO:0000313" key="3">
    <source>
        <dbReference type="Proteomes" id="UP001320876"/>
    </source>
</evidence>
<evidence type="ECO:0000256" key="1">
    <source>
        <dbReference type="SAM" id="Coils"/>
    </source>
</evidence>
<accession>A0ABT3GLM7</accession>
<keyword evidence="1" id="KW-0175">Coiled coil</keyword>
<evidence type="ECO:0000313" key="2">
    <source>
        <dbReference type="EMBL" id="MCW1924380.1"/>
    </source>
</evidence>
<dbReference type="Proteomes" id="UP001320876">
    <property type="component" value="Unassembled WGS sequence"/>
</dbReference>
<gene>
    <name evidence="2" type="ORF">OKA05_17570</name>
</gene>
<organism evidence="2 3">
    <name type="scientific">Luteolibacter arcticus</name>
    <dbReference type="NCBI Taxonomy" id="1581411"/>
    <lineage>
        <taxon>Bacteria</taxon>
        <taxon>Pseudomonadati</taxon>
        <taxon>Verrucomicrobiota</taxon>
        <taxon>Verrucomicrobiia</taxon>
        <taxon>Verrucomicrobiales</taxon>
        <taxon>Verrucomicrobiaceae</taxon>
        <taxon>Luteolibacter</taxon>
    </lineage>
</organism>
<dbReference type="RefSeq" id="WP_264488490.1">
    <property type="nucleotide sequence ID" value="NZ_JAPDDT010000008.1"/>
</dbReference>
<comment type="caution">
    <text evidence="2">The sequence shown here is derived from an EMBL/GenBank/DDBJ whole genome shotgun (WGS) entry which is preliminary data.</text>
</comment>
<protein>
    <submittedName>
        <fullName evidence="2">Uncharacterized protein</fullName>
    </submittedName>
</protein>
<proteinExistence type="predicted"/>
<name>A0ABT3GLM7_9BACT</name>
<keyword evidence="3" id="KW-1185">Reference proteome</keyword>
<dbReference type="EMBL" id="JAPDDT010000008">
    <property type="protein sequence ID" value="MCW1924380.1"/>
    <property type="molecule type" value="Genomic_DNA"/>
</dbReference>